<organism evidence="1 2">
    <name type="scientific">Pyrus ussuriensis x Pyrus communis</name>
    <dbReference type="NCBI Taxonomy" id="2448454"/>
    <lineage>
        <taxon>Eukaryota</taxon>
        <taxon>Viridiplantae</taxon>
        <taxon>Streptophyta</taxon>
        <taxon>Embryophyta</taxon>
        <taxon>Tracheophyta</taxon>
        <taxon>Spermatophyta</taxon>
        <taxon>Magnoliopsida</taxon>
        <taxon>eudicotyledons</taxon>
        <taxon>Gunneridae</taxon>
        <taxon>Pentapetalae</taxon>
        <taxon>rosids</taxon>
        <taxon>fabids</taxon>
        <taxon>Rosales</taxon>
        <taxon>Rosaceae</taxon>
        <taxon>Amygdaloideae</taxon>
        <taxon>Maleae</taxon>
        <taxon>Pyrus</taxon>
    </lineage>
</organism>
<keyword evidence="2" id="KW-1185">Reference proteome</keyword>
<comment type="caution">
    <text evidence="1">The sequence shown here is derived from an EMBL/GenBank/DDBJ whole genome shotgun (WGS) entry which is preliminary data.</text>
</comment>
<evidence type="ECO:0000313" key="2">
    <source>
        <dbReference type="Proteomes" id="UP000327157"/>
    </source>
</evidence>
<reference evidence="2" key="2">
    <citation type="submission" date="2019-10" db="EMBL/GenBank/DDBJ databases">
        <title>A de novo genome assembly of a pear dwarfing rootstock.</title>
        <authorList>
            <person name="Wang F."/>
            <person name="Wang J."/>
            <person name="Li S."/>
            <person name="Zhang Y."/>
            <person name="Fang M."/>
            <person name="Ma L."/>
            <person name="Zhao Y."/>
            <person name="Jiang S."/>
        </authorList>
    </citation>
    <scope>NUCLEOTIDE SEQUENCE [LARGE SCALE GENOMIC DNA]</scope>
</reference>
<gene>
    <name evidence="1" type="ORF">D8674_006162</name>
</gene>
<reference evidence="1 2" key="1">
    <citation type="submission" date="2019-09" db="EMBL/GenBank/DDBJ databases">
        <authorList>
            <person name="Ou C."/>
        </authorList>
    </citation>
    <scope>NUCLEOTIDE SEQUENCE [LARGE SCALE GENOMIC DNA]</scope>
    <source>
        <strain evidence="1">S2</strain>
        <tissue evidence="1">Leaf</tissue>
    </source>
</reference>
<dbReference type="Proteomes" id="UP000327157">
    <property type="component" value="Chromosome 11"/>
</dbReference>
<protein>
    <submittedName>
        <fullName evidence="1">Uncharacterized protein</fullName>
    </submittedName>
</protein>
<reference evidence="1 2" key="3">
    <citation type="submission" date="2019-11" db="EMBL/GenBank/DDBJ databases">
        <title>A de novo genome assembly of a pear dwarfing rootstock.</title>
        <authorList>
            <person name="Wang F."/>
            <person name="Wang J."/>
            <person name="Li S."/>
            <person name="Zhang Y."/>
            <person name="Fang M."/>
            <person name="Ma L."/>
            <person name="Zhao Y."/>
            <person name="Jiang S."/>
        </authorList>
    </citation>
    <scope>NUCLEOTIDE SEQUENCE [LARGE SCALE GENOMIC DNA]</scope>
    <source>
        <strain evidence="1">S2</strain>
        <tissue evidence="1">Leaf</tissue>
    </source>
</reference>
<dbReference type="EMBL" id="SMOL01000559">
    <property type="protein sequence ID" value="KAB2606445.1"/>
    <property type="molecule type" value="Genomic_DNA"/>
</dbReference>
<proteinExistence type="predicted"/>
<sequence length="56" mass="5849">MVHATIEVLHTVVEAPPKAVEVLLVTVVVVVLPVSMEAPQLIVGILLAIVGCFPHG</sequence>
<evidence type="ECO:0000313" key="1">
    <source>
        <dbReference type="EMBL" id="KAB2606445.1"/>
    </source>
</evidence>
<dbReference type="AlphaFoldDB" id="A0A5N5FTK0"/>
<accession>A0A5N5FTK0</accession>
<name>A0A5N5FTK0_9ROSA</name>